<name>E2S651_9CORY</name>
<evidence type="ECO:0000259" key="1">
    <source>
        <dbReference type="Pfam" id="PF26035"/>
    </source>
</evidence>
<proteinExistence type="predicted"/>
<gene>
    <name evidence="3" type="ORF">HMPREF0305_12003</name>
</gene>
<dbReference type="Pfam" id="PF26572">
    <property type="entry name" value="DUF8185"/>
    <property type="match status" value="1"/>
</dbReference>
<dbReference type="Pfam" id="PF26035">
    <property type="entry name" value="DUF8010"/>
    <property type="match status" value="1"/>
</dbReference>
<protein>
    <submittedName>
        <fullName evidence="3">Uncharacterized protein</fullName>
    </submittedName>
</protein>
<feature type="domain" description="DUF8010" evidence="1">
    <location>
        <begin position="23"/>
        <end position="106"/>
    </location>
</feature>
<keyword evidence="4" id="KW-1185">Reference proteome</keyword>
<comment type="caution">
    <text evidence="3">The sequence shown here is derived from an EMBL/GenBank/DDBJ whole genome shotgun (WGS) entry which is preliminary data.</text>
</comment>
<evidence type="ECO:0000259" key="2">
    <source>
        <dbReference type="Pfam" id="PF26572"/>
    </source>
</evidence>
<dbReference type="EMBL" id="ABYQ02000014">
    <property type="protein sequence ID" value="EFQ79493.1"/>
    <property type="molecule type" value="Genomic_DNA"/>
</dbReference>
<dbReference type="HOGENOM" id="CLU_083318_1_0_11"/>
<reference evidence="3 4" key="1">
    <citation type="submission" date="2010-08" db="EMBL/GenBank/DDBJ databases">
        <authorList>
            <person name="Muzny D."/>
            <person name="Qin X."/>
            <person name="Buhay C."/>
            <person name="Dugan-Rocha S."/>
            <person name="Ding Y."/>
            <person name="Chen G."/>
            <person name="Hawes A."/>
            <person name="Holder M."/>
            <person name="Jhangiani S."/>
            <person name="Johnson A."/>
            <person name="Khan Z."/>
            <person name="Li Z."/>
            <person name="Liu W."/>
            <person name="Liu X."/>
            <person name="Perez L."/>
            <person name="Shen H."/>
            <person name="Wang Q."/>
            <person name="Watt J."/>
            <person name="Xi L."/>
            <person name="Xin Y."/>
            <person name="Zhou J."/>
            <person name="Deng J."/>
            <person name="Jiang H."/>
            <person name="Liu Y."/>
            <person name="Qu J."/>
            <person name="Song X.-Z."/>
            <person name="Zhang L."/>
            <person name="Villasana D."/>
            <person name="Johnson A."/>
            <person name="Liu J."/>
            <person name="Liyanage D."/>
            <person name="Lorensuhewa L."/>
            <person name="Robinson T."/>
            <person name="Song A."/>
            <person name="Song B.-B."/>
            <person name="Dinh H."/>
            <person name="Thornton R."/>
            <person name="Coyle M."/>
            <person name="Francisco L."/>
            <person name="Jackson L."/>
            <person name="Javaid M."/>
            <person name="Korchina V."/>
            <person name="Kovar C."/>
            <person name="Mata R."/>
            <person name="Mathew T."/>
            <person name="Ngo R."/>
            <person name="Nguyen L."/>
            <person name="Nguyen N."/>
            <person name="Okwuonu G."/>
            <person name="Ongeri F."/>
            <person name="Pham C."/>
            <person name="Simmons D."/>
            <person name="Wilczek-Boney K."/>
            <person name="Hale W."/>
            <person name="Jakkamsetti A."/>
            <person name="Pham P."/>
            <person name="Ruth R."/>
            <person name="San Lucas F."/>
            <person name="Warren J."/>
            <person name="Zhang J."/>
            <person name="Zhao Z."/>
            <person name="Zhou C."/>
            <person name="Zhu D."/>
            <person name="Lee S."/>
            <person name="Bess C."/>
            <person name="Blankenburg K."/>
            <person name="Forbes L."/>
            <person name="Fu Q."/>
            <person name="Gubbala S."/>
            <person name="Hirani K."/>
            <person name="Jayaseelan J.C."/>
            <person name="Lara F."/>
            <person name="Munidasa M."/>
            <person name="Palculict T."/>
            <person name="Patil S."/>
            <person name="Pu L.-L."/>
            <person name="Saada N."/>
            <person name="Tang L."/>
            <person name="Weissenberger G."/>
            <person name="Zhu Y."/>
            <person name="Hemphill L."/>
            <person name="Shang Y."/>
            <person name="Youmans B."/>
            <person name="Ayvaz T."/>
            <person name="Ross M."/>
            <person name="Santibanez J."/>
            <person name="Aqrawi P."/>
            <person name="Gross S."/>
            <person name="Joshi V."/>
            <person name="Fowler G."/>
            <person name="Nazareth L."/>
            <person name="Reid J."/>
            <person name="Worley K."/>
            <person name="Petrosino J."/>
            <person name="Highlander S."/>
            <person name="Gibbs R."/>
        </authorList>
    </citation>
    <scope>NUCLEOTIDE SEQUENCE [LARGE SCALE GENOMIC DNA]</scope>
    <source>
        <strain evidence="3 4">ATCC 33035</strain>
    </source>
</reference>
<sequence>MRKAGPEGMVTETLEIGSGGPGLRALVTRAVGLDAGASVRLRQLTDDVVDVFVTTPFEVVASRRVQGVASRDGAVVSAATLAEQLKEHESSGTLDLGPARDPSWPGALPPATGYSVVDTLPVTVVRDLSDKGQQLTRQFSGPMGPPSSLLNQTVVTVEGDGATVEIPMRMIFACTNLGLIPGFSAPMDVPRHLRVAQLGRWVRLDAPFGSIYRSTRLSLF</sequence>
<dbReference type="AlphaFoldDB" id="E2S651"/>
<evidence type="ECO:0000313" key="4">
    <source>
        <dbReference type="Proteomes" id="UP000003020"/>
    </source>
</evidence>
<dbReference type="PIRSF" id="PIRSF012637">
    <property type="entry name" value="UCP012637"/>
    <property type="match status" value="1"/>
</dbReference>
<dbReference type="InterPro" id="IPR058323">
    <property type="entry name" value="DUF8010"/>
</dbReference>
<accession>E2S651</accession>
<dbReference type="InterPro" id="IPR016601">
    <property type="entry name" value="UCP012637"/>
</dbReference>
<dbReference type="Proteomes" id="UP000003020">
    <property type="component" value="Unassembled WGS sequence"/>
</dbReference>
<feature type="domain" description="DUF8185" evidence="2">
    <location>
        <begin position="109"/>
        <end position="216"/>
    </location>
</feature>
<organism evidence="3 4">
    <name type="scientific">Corynebacterium pseudogenitalium ATCC 33035</name>
    <dbReference type="NCBI Taxonomy" id="525264"/>
    <lineage>
        <taxon>Bacteria</taxon>
        <taxon>Bacillati</taxon>
        <taxon>Actinomycetota</taxon>
        <taxon>Actinomycetes</taxon>
        <taxon>Mycobacteriales</taxon>
        <taxon>Corynebacteriaceae</taxon>
        <taxon>Corynebacterium</taxon>
    </lineage>
</organism>
<evidence type="ECO:0000313" key="3">
    <source>
        <dbReference type="EMBL" id="EFQ79493.1"/>
    </source>
</evidence>
<dbReference type="eggNOG" id="ENOG5032Y20">
    <property type="taxonomic scope" value="Bacteria"/>
</dbReference>
<dbReference type="InterPro" id="IPR058498">
    <property type="entry name" value="DUF8185"/>
</dbReference>